<sequence>MSVLGLQNQCVEKIQLTKLQRLKKEEEVLKKVLKKYKDGLHALQIEELTIKYELGKRRTHESDSQSNSMTQGIADFPVDPSHLDDGVPVGDGQRVSLKYP</sequence>
<proteinExistence type="predicted"/>
<dbReference type="GO" id="GO:0005634">
    <property type="term" value="C:nucleus"/>
    <property type="evidence" value="ECO:0007669"/>
    <property type="project" value="InterPro"/>
</dbReference>
<dbReference type="GO" id="GO:0006366">
    <property type="term" value="P:transcription by RNA polymerase II"/>
    <property type="evidence" value="ECO:0007669"/>
    <property type="project" value="InterPro"/>
</dbReference>
<reference evidence="2" key="1">
    <citation type="submission" date="2015-09" db="EMBL/GenBank/DDBJ databases">
        <title>Scylla olivacea transcriptome.</title>
        <authorList>
            <person name="Ikhwanuddin M."/>
        </authorList>
    </citation>
    <scope>NUCLEOTIDE SEQUENCE</scope>
</reference>
<organism evidence="2">
    <name type="scientific">Scylla olivacea</name>
    <name type="common">Orange mud crab</name>
    <name type="synonym">Cancer olivacea</name>
    <dbReference type="NCBI Taxonomy" id="85551"/>
    <lineage>
        <taxon>Eukaryota</taxon>
        <taxon>Metazoa</taxon>
        <taxon>Ecdysozoa</taxon>
        <taxon>Arthropoda</taxon>
        <taxon>Crustacea</taxon>
        <taxon>Multicrustacea</taxon>
        <taxon>Malacostraca</taxon>
        <taxon>Eumalacostraca</taxon>
        <taxon>Eucarida</taxon>
        <taxon>Decapoda</taxon>
        <taxon>Pleocyemata</taxon>
        <taxon>Brachyura</taxon>
        <taxon>Eubrachyura</taxon>
        <taxon>Portunoidea</taxon>
        <taxon>Portunidae</taxon>
        <taxon>Portuninae</taxon>
        <taxon>Scylla</taxon>
    </lineage>
</organism>
<feature type="region of interest" description="Disordered" evidence="1">
    <location>
        <begin position="56"/>
        <end position="100"/>
    </location>
</feature>
<dbReference type="GO" id="GO:0006384">
    <property type="term" value="P:transcription initiation at RNA polymerase III promoter"/>
    <property type="evidence" value="ECO:0007669"/>
    <property type="project" value="InterPro"/>
</dbReference>
<evidence type="ECO:0000256" key="1">
    <source>
        <dbReference type="SAM" id="MobiDB-lite"/>
    </source>
</evidence>
<accession>A0A0P4WA28</accession>
<dbReference type="EMBL" id="GDRN01069403">
    <property type="protein sequence ID" value="JAI64055.1"/>
    <property type="molecule type" value="Transcribed_RNA"/>
</dbReference>
<dbReference type="InterPro" id="IPR029138">
    <property type="entry name" value="SNAPC5"/>
</dbReference>
<dbReference type="AlphaFoldDB" id="A0A0P4WA28"/>
<dbReference type="Pfam" id="PF15497">
    <property type="entry name" value="SNAPC5"/>
    <property type="match status" value="1"/>
</dbReference>
<name>A0A0P4WA28_SCYOL</name>
<protein>
    <submittedName>
        <fullName evidence="2">Uncharacterized protein</fullName>
    </submittedName>
</protein>
<evidence type="ECO:0000313" key="2">
    <source>
        <dbReference type="EMBL" id="JAI64055.1"/>
    </source>
</evidence>
<dbReference type="EMBL" id="GDRN01069405">
    <property type="protein sequence ID" value="JAI64054.1"/>
    <property type="molecule type" value="Transcribed_RNA"/>
</dbReference>